<evidence type="ECO:0008006" key="3">
    <source>
        <dbReference type="Google" id="ProtNLM"/>
    </source>
</evidence>
<accession>A0A9W9ER25</accession>
<dbReference type="OrthoDB" id="3800738at2759"/>
<dbReference type="EMBL" id="JAPMSZ010000010">
    <property type="protein sequence ID" value="KAJ5086376.1"/>
    <property type="molecule type" value="Genomic_DNA"/>
</dbReference>
<reference evidence="1" key="1">
    <citation type="submission" date="2022-11" db="EMBL/GenBank/DDBJ databases">
        <authorList>
            <person name="Petersen C."/>
        </authorList>
    </citation>
    <scope>NUCLEOTIDE SEQUENCE</scope>
    <source>
        <strain evidence="1">IBT 34128</strain>
    </source>
</reference>
<dbReference type="SUPFAM" id="SSF81383">
    <property type="entry name" value="F-box domain"/>
    <property type="match status" value="1"/>
</dbReference>
<dbReference type="RefSeq" id="XP_056508501.1">
    <property type="nucleotide sequence ID" value="XM_056658208.1"/>
</dbReference>
<protein>
    <recommendedName>
        <fullName evidence="3">F-box domain-containing protein</fullName>
    </recommendedName>
</protein>
<keyword evidence="2" id="KW-1185">Reference proteome</keyword>
<dbReference type="GeneID" id="81397377"/>
<gene>
    <name evidence="1" type="ORF">NUU61_007683</name>
</gene>
<dbReference type="Gene3D" id="1.20.1280.50">
    <property type="match status" value="1"/>
</dbReference>
<reference evidence="1" key="2">
    <citation type="journal article" date="2023" name="IMA Fungus">
        <title>Comparative genomic study of the Penicillium genus elucidates a diverse pangenome and 15 lateral gene transfer events.</title>
        <authorList>
            <person name="Petersen C."/>
            <person name="Sorensen T."/>
            <person name="Nielsen M.R."/>
            <person name="Sondergaard T.E."/>
            <person name="Sorensen J.L."/>
            <person name="Fitzpatrick D.A."/>
            <person name="Frisvad J.C."/>
            <person name="Nielsen K.L."/>
        </authorList>
    </citation>
    <scope>NUCLEOTIDE SEQUENCE</scope>
    <source>
        <strain evidence="1">IBT 34128</strain>
    </source>
</reference>
<comment type="caution">
    <text evidence="1">The sequence shown here is derived from an EMBL/GenBank/DDBJ whole genome shotgun (WGS) entry which is preliminary data.</text>
</comment>
<evidence type="ECO:0000313" key="2">
    <source>
        <dbReference type="Proteomes" id="UP001141434"/>
    </source>
</evidence>
<name>A0A9W9ER25_9EURO</name>
<organism evidence="1 2">
    <name type="scientific">Penicillium alfredii</name>
    <dbReference type="NCBI Taxonomy" id="1506179"/>
    <lineage>
        <taxon>Eukaryota</taxon>
        <taxon>Fungi</taxon>
        <taxon>Dikarya</taxon>
        <taxon>Ascomycota</taxon>
        <taxon>Pezizomycotina</taxon>
        <taxon>Eurotiomycetes</taxon>
        <taxon>Eurotiomycetidae</taxon>
        <taxon>Eurotiales</taxon>
        <taxon>Aspergillaceae</taxon>
        <taxon>Penicillium</taxon>
    </lineage>
</organism>
<evidence type="ECO:0000313" key="1">
    <source>
        <dbReference type="EMBL" id="KAJ5086376.1"/>
    </source>
</evidence>
<dbReference type="AlphaFoldDB" id="A0A9W9ER25"/>
<proteinExistence type="predicted"/>
<dbReference type="Proteomes" id="UP001141434">
    <property type="component" value="Unassembled WGS sequence"/>
</dbReference>
<sequence length="279" mass="32288">MESAQDTALATAEVLENILLGLDLTSLLTSAQRVCHSWHNLVSTSPSLQKHLFLQPDWQKRHKTWNPLLSARFPHWFPPTHTESQANEDNCHIEGGGTLLEKSDFEKLPLAQPDTIASFMYKNASWRRMLVQQPPVLDLAVFRVWYFRGGCSLKGPYIQQMLRDDESVQYLYSQSLAASKPLRMDSFFDQVMQTRKAIPTQWMILWDTGVQQIPSTMDDYTFDLEEKQILREALAFYGMILVVCQTKQCKSPFLWIPGEKFMFPDRSLDISARYIRFGK</sequence>
<dbReference type="InterPro" id="IPR036047">
    <property type="entry name" value="F-box-like_dom_sf"/>
</dbReference>